<dbReference type="PANTHER" id="PTHR28535:SF1">
    <property type="entry name" value="PROTEIN ZGRF1"/>
    <property type="match status" value="1"/>
</dbReference>
<feature type="non-terminal residue" evidence="2">
    <location>
        <position position="176"/>
    </location>
</feature>
<dbReference type="GO" id="GO:0005634">
    <property type="term" value="C:nucleus"/>
    <property type="evidence" value="ECO:0007669"/>
    <property type="project" value="TreeGrafter"/>
</dbReference>
<sequence length="176" mass="19570">MTAPVPKNSIPSLSVPPTRTTAPVLEFNCLYTHDIRRKSKRWQDGFLRYHTFNKRVMVYDVSRNYIGDCHWSDEHDVAEGDELTLDDPPVLVEVMEAKGKTETDLTDLRAAVRKTPVRPIAACPDTVRSSTVAPLKARSLPSVAPAKHKSLDALLGVRRGPTGKAVLPINSPFEDR</sequence>
<dbReference type="InterPro" id="IPR018838">
    <property type="entry name" value="ZGRF1-like_N"/>
</dbReference>
<dbReference type="Pfam" id="PF10382">
    <property type="entry name" value="ZGRF1-like_N"/>
    <property type="match status" value="1"/>
</dbReference>
<dbReference type="EMBL" id="MU005964">
    <property type="protein sequence ID" value="KAF2862669.1"/>
    <property type="molecule type" value="Genomic_DNA"/>
</dbReference>
<accession>A0A6A7C6H7</accession>
<dbReference type="Proteomes" id="UP000799421">
    <property type="component" value="Unassembled WGS sequence"/>
</dbReference>
<organism evidence="2 3">
    <name type="scientific">Piedraia hortae CBS 480.64</name>
    <dbReference type="NCBI Taxonomy" id="1314780"/>
    <lineage>
        <taxon>Eukaryota</taxon>
        <taxon>Fungi</taxon>
        <taxon>Dikarya</taxon>
        <taxon>Ascomycota</taxon>
        <taxon>Pezizomycotina</taxon>
        <taxon>Dothideomycetes</taxon>
        <taxon>Dothideomycetidae</taxon>
        <taxon>Capnodiales</taxon>
        <taxon>Piedraiaceae</taxon>
        <taxon>Piedraia</taxon>
    </lineage>
</organism>
<dbReference type="GO" id="GO:0006302">
    <property type="term" value="P:double-strand break repair"/>
    <property type="evidence" value="ECO:0007669"/>
    <property type="project" value="TreeGrafter"/>
</dbReference>
<evidence type="ECO:0000313" key="2">
    <source>
        <dbReference type="EMBL" id="KAF2862669.1"/>
    </source>
</evidence>
<dbReference type="PANTHER" id="PTHR28535">
    <property type="entry name" value="ZINC FINGER GRF-TYPE CONTAINING 1"/>
    <property type="match status" value="1"/>
</dbReference>
<proteinExistence type="predicted"/>
<dbReference type="AlphaFoldDB" id="A0A6A7C6H7"/>
<name>A0A6A7C6H7_9PEZI</name>
<dbReference type="OrthoDB" id="6513042at2759"/>
<evidence type="ECO:0000313" key="3">
    <source>
        <dbReference type="Proteomes" id="UP000799421"/>
    </source>
</evidence>
<gene>
    <name evidence="2" type="ORF">K470DRAFT_212127</name>
</gene>
<evidence type="ECO:0000259" key="1">
    <source>
        <dbReference type="Pfam" id="PF10382"/>
    </source>
</evidence>
<protein>
    <recommendedName>
        <fullName evidence="1">5'-3' DNA helicase ZGRF1-like N-terminal domain-containing protein</fullName>
    </recommendedName>
</protein>
<dbReference type="GO" id="GO:0035861">
    <property type="term" value="C:site of double-strand break"/>
    <property type="evidence" value="ECO:0007669"/>
    <property type="project" value="TreeGrafter"/>
</dbReference>
<dbReference type="InterPro" id="IPR052800">
    <property type="entry name" value="DNA_Repair_Helicase_ZGRF1"/>
</dbReference>
<reference evidence="2" key="1">
    <citation type="journal article" date="2020" name="Stud. Mycol.">
        <title>101 Dothideomycetes genomes: a test case for predicting lifestyles and emergence of pathogens.</title>
        <authorList>
            <person name="Haridas S."/>
            <person name="Albert R."/>
            <person name="Binder M."/>
            <person name="Bloem J."/>
            <person name="Labutti K."/>
            <person name="Salamov A."/>
            <person name="Andreopoulos B."/>
            <person name="Baker S."/>
            <person name="Barry K."/>
            <person name="Bills G."/>
            <person name="Bluhm B."/>
            <person name="Cannon C."/>
            <person name="Castanera R."/>
            <person name="Culley D."/>
            <person name="Daum C."/>
            <person name="Ezra D."/>
            <person name="Gonzalez J."/>
            <person name="Henrissat B."/>
            <person name="Kuo A."/>
            <person name="Liang C."/>
            <person name="Lipzen A."/>
            <person name="Lutzoni F."/>
            <person name="Magnuson J."/>
            <person name="Mondo S."/>
            <person name="Nolan M."/>
            <person name="Ohm R."/>
            <person name="Pangilinan J."/>
            <person name="Park H.-J."/>
            <person name="Ramirez L."/>
            <person name="Alfaro M."/>
            <person name="Sun H."/>
            <person name="Tritt A."/>
            <person name="Yoshinaga Y."/>
            <person name="Zwiers L.-H."/>
            <person name="Turgeon B."/>
            <person name="Goodwin S."/>
            <person name="Spatafora J."/>
            <person name="Crous P."/>
            <person name="Grigoriev I."/>
        </authorList>
    </citation>
    <scope>NUCLEOTIDE SEQUENCE</scope>
    <source>
        <strain evidence="2">CBS 480.64</strain>
    </source>
</reference>
<feature type="domain" description="5'-3' DNA helicase ZGRF1-like N-terminal" evidence="1">
    <location>
        <begin position="24"/>
        <end position="105"/>
    </location>
</feature>
<keyword evidence="3" id="KW-1185">Reference proteome</keyword>